<sequence>MEHNFCFYIHDAFFDDIELRYIKDFRILTEIPRQLSADTYYNKTAFNQLFDLIKSEKYFPTSQEHYLINFKTDFKPLKSSLHLFDIVYNKEQSSITHFNIGISEENIIQNNIIILSPTLNEEKKVLVIKSDKEFWAIDIKISNSAEEVWKYIISKLPERIYHFHKKHGNNNTPAHSSNNGYKVSQLLASDIEAQSLLNSAIFDKREKEKFHYYFDKERNTYIIFPKDNVTQNTFHAFHITEAEHDKEVPASIRAYFDYLRKLK</sequence>
<dbReference type="STRING" id="927664.SAMN05421780_103245"/>
<keyword evidence="2" id="KW-1185">Reference proteome</keyword>
<dbReference type="EMBL" id="FOLE01000003">
    <property type="protein sequence ID" value="SFC20053.1"/>
    <property type="molecule type" value="Genomic_DNA"/>
</dbReference>
<protein>
    <submittedName>
        <fullName evidence="1">Uncharacterized protein</fullName>
    </submittedName>
</protein>
<reference evidence="1 2" key="1">
    <citation type="submission" date="2016-10" db="EMBL/GenBank/DDBJ databases">
        <authorList>
            <person name="de Groot N.N."/>
        </authorList>
    </citation>
    <scope>NUCLEOTIDE SEQUENCE [LARGE SCALE GENOMIC DNA]</scope>
    <source>
        <strain evidence="1 2">DSM 6793</strain>
    </source>
</reference>
<evidence type="ECO:0000313" key="2">
    <source>
        <dbReference type="Proteomes" id="UP000199514"/>
    </source>
</evidence>
<dbReference type="Proteomes" id="UP000199514">
    <property type="component" value="Unassembled WGS sequence"/>
</dbReference>
<dbReference type="RefSeq" id="WP_091510241.1">
    <property type="nucleotide sequence ID" value="NZ_FOLE01000003.1"/>
</dbReference>
<organism evidence="1 2">
    <name type="scientific">Flexibacter flexilis DSM 6793</name>
    <dbReference type="NCBI Taxonomy" id="927664"/>
    <lineage>
        <taxon>Bacteria</taxon>
        <taxon>Pseudomonadati</taxon>
        <taxon>Bacteroidota</taxon>
        <taxon>Cytophagia</taxon>
        <taxon>Cytophagales</taxon>
        <taxon>Flexibacteraceae</taxon>
        <taxon>Flexibacter</taxon>
    </lineage>
</organism>
<proteinExistence type="predicted"/>
<evidence type="ECO:0000313" key="1">
    <source>
        <dbReference type="EMBL" id="SFC20053.1"/>
    </source>
</evidence>
<accession>A0A1I1HF00</accession>
<dbReference type="AlphaFoldDB" id="A0A1I1HF00"/>
<dbReference type="OrthoDB" id="1494839at2"/>
<name>A0A1I1HF00_9BACT</name>
<gene>
    <name evidence="1" type="ORF">SAMN05421780_103245</name>
</gene>